<proteinExistence type="predicted"/>
<evidence type="ECO:0000256" key="1">
    <source>
        <dbReference type="SAM" id="MobiDB-lite"/>
    </source>
</evidence>
<accession>A0A2K3NZX3</accession>
<dbReference type="Proteomes" id="UP000236291">
    <property type="component" value="Unassembled WGS sequence"/>
</dbReference>
<name>A0A2K3NZX3_TRIPR</name>
<organism evidence="2 3">
    <name type="scientific">Trifolium pratense</name>
    <name type="common">Red clover</name>
    <dbReference type="NCBI Taxonomy" id="57577"/>
    <lineage>
        <taxon>Eukaryota</taxon>
        <taxon>Viridiplantae</taxon>
        <taxon>Streptophyta</taxon>
        <taxon>Embryophyta</taxon>
        <taxon>Tracheophyta</taxon>
        <taxon>Spermatophyta</taxon>
        <taxon>Magnoliopsida</taxon>
        <taxon>eudicotyledons</taxon>
        <taxon>Gunneridae</taxon>
        <taxon>Pentapetalae</taxon>
        <taxon>rosids</taxon>
        <taxon>fabids</taxon>
        <taxon>Fabales</taxon>
        <taxon>Fabaceae</taxon>
        <taxon>Papilionoideae</taxon>
        <taxon>50 kb inversion clade</taxon>
        <taxon>NPAAA clade</taxon>
        <taxon>Hologalegina</taxon>
        <taxon>IRL clade</taxon>
        <taxon>Trifolieae</taxon>
        <taxon>Trifolium</taxon>
    </lineage>
</organism>
<reference evidence="2 3" key="2">
    <citation type="journal article" date="2017" name="Front. Plant Sci.">
        <title>Gene Classification and Mining of Molecular Markers Useful in Red Clover (Trifolium pratense) Breeding.</title>
        <authorList>
            <person name="Istvanek J."/>
            <person name="Dluhosova J."/>
            <person name="Dluhos P."/>
            <person name="Patkova L."/>
            <person name="Nedelnik J."/>
            <person name="Repkova J."/>
        </authorList>
    </citation>
    <scope>NUCLEOTIDE SEQUENCE [LARGE SCALE GENOMIC DNA]</scope>
    <source>
        <strain evidence="3">cv. Tatra</strain>
        <tissue evidence="2">Young leaves</tissue>
    </source>
</reference>
<comment type="caution">
    <text evidence="2">The sequence shown here is derived from an EMBL/GenBank/DDBJ whole genome shotgun (WGS) entry which is preliminary data.</text>
</comment>
<evidence type="ECO:0000313" key="2">
    <source>
        <dbReference type="EMBL" id="PNY08569.1"/>
    </source>
</evidence>
<reference evidence="2 3" key="1">
    <citation type="journal article" date="2014" name="Am. J. Bot.">
        <title>Genome assembly and annotation for red clover (Trifolium pratense; Fabaceae).</title>
        <authorList>
            <person name="Istvanek J."/>
            <person name="Jaros M."/>
            <person name="Krenek A."/>
            <person name="Repkova J."/>
        </authorList>
    </citation>
    <scope>NUCLEOTIDE SEQUENCE [LARGE SCALE GENOMIC DNA]</scope>
    <source>
        <strain evidence="3">cv. Tatra</strain>
        <tissue evidence="2">Young leaves</tissue>
    </source>
</reference>
<feature type="region of interest" description="Disordered" evidence="1">
    <location>
        <begin position="30"/>
        <end position="67"/>
    </location>
</feature>
<dbReference type="AlphaFoldDB" id="A0A2K3NZX3"/>
<gene>
    <name evidence="2" type="ORF">L195_g005096</name>
</gene>
<protein>
    <submittedName>
        <fullName evidence="2">Uncharacterized protein</fullName>
    </submittedName>
</protein>
<dbReference type="EMBL" id="ASHM01002593">
    <property type="protein sequence ID" value="PNY08569.1"/>
    <property type="molecule type" value="Genomic_DNA"/>
</dbReference>
<evidence type="ECO:0000313" key="3">
    <source>
        <dbReference type="Proteomes" id="UP000236291"/>
    </source>
</evidence>
<sequence length="132" mass="14968">MDAKQNSKEFQTFAKQEQCNIYPMHSNVLEDTKDNTNKGYSYVPPHGEHSFENCSDSDSSSEVDGDVSDEEVSFDELLLHDEKAKNKIELLASMVGVDTKEPAAVLTEVVRVLKLLKESKPISQYFQYLNYP</sequence>